<name>A0A0W0S3L3_9GAMM</name>
<evidence type="ECO:0000256" key="4">
    <source>
        <dbReference type="SAM" id="Phobius"/>
    </source>
</evidence>
<feature type="transmembrane region" description="Helical" evidence="4">
    <location>
        <begin position="49"/>
        <end position="70"/>
    </location>
</feature>
<evidence type="ECO:0000256" key="1">
    <source>
        <dbReference type="ARBA" id="ARBA00001946"/>
    </source>
</evidence>
<comment type="cofactor">
    <cofactor evidence="1">
        <name>Mg(2+)</name>
        <dbReference type="ChEBI" id="CHEBI:18420"/>
    </cofactor>
</comment>
<keyword evidence="4" id="KW-0812">Transmembrane</keyword>
<dbReference type="SMART" id="SM00267">
    <property type="entry name" value="GGDEF"/>
    <property type="match status" value="1"/>
</dbReference>
<dbReference type="Gene3D" id="3.30.70.270">
    <property type="match status" value="1"/>
</dbReference>
<evidence type="ECO:0000313" key="7">
    <source>
        <dbReference type="Proteomes" id="UP000054742"/>
    </source>
</evidence>
<dbReference type="AlphaFoldDB" id="A0A0W0S3L3"/>
<protein>
    <recommendedName>
        <fullName evidence="2">diguanylate cyclase</fullName>
        <ecNumber evidence="2">2.7.7.65</ecNumber>
    </recommendedName>
</protein>
<feature type="transmembrane region" description="Helical" evidence="4">
    <location>
        <begin position="164"/>
        <end position="182"/>
    </location>
</feature>
<dbReference type="CDD" id="cd01949">
    <property type="entry name" value="GGDEF"/>
    <property type="match status" value="1"/>
</dbReference>
<dbReference type="GO" id="GO:0052621">
    <property type="term" value="F:diguanylate cyclase activity"/>
    <property type="evidence" value="ECO:0007669"/>
    <property type="project" value="UniProtKB-EC"/>
</dbReference>
<dbReference type="FunFam" id="3.30.70.270:FF:000001">
    <property type="entry name" value="Diguanylate cyclase domain protein"/>
    <property type="match status" value="1"/>
</dbReference>
<organism evidence="6 7">
    <name type="scientific">Legionella brunensis</name>
    <dbReference type="NCBI Taxonomy" id="29422"/>
    <lineage>
        <taxon>Bacteria</taxon>
        <taxon>Pseudomonadati</taxon>
        <taxon>Pseudomonadota</taxon>
        <taxon>Gammaproteobacteria</taxon>
        <taxon>Legionellales</taxon>
        <taxon>Legionellaceae</taxon>
        <taxon>Legionella</taxon>
    </lineage>
</organism>
<keyword evidence="4" id="KW-1133">Transmembrane helix</keyword>
<feature type="domain" description="GGDEF" evidence="5">
    <location>
        <begin position="252"/>
        <end position="380"/>
    </location>
</feature>
<dbReference type="InterPro" id="IPR029787">
    <property type="entry name" value="Nucleotide_cyclase"/>
</dbReference>
<evidence type="ECO:0000259" key="5">
    <source>
        <dbReference type="PROSITE" id="PS50887"/>
    </source>
</evidence>
<dbReference type="InterPro" id="IPR043128">
    <property type="entry name" value="Rev_trsase/Diguanyl_cyclase"/>
</dbReference>
<comment type="caution">
    <text evidence="6">The sequence shown here is derived from an EMBL/GenBank/DDBJ whole genome shotgun (WGS) entry which is preliminary data.</text>
</comment>
<dbReference type="Proteomes" id="UP000054742">
    <property type="component" value="Unassembled WGS sequence"/>
</dbReference>
<dbReference type="InterPro" id="IPR050469">
    <property type="entry name" value="Diguanylate_Cyclase"/>
</dbReference>
<feature type="transmembrane region" description="Helical" evidence="4">
    <location>
        <begin position="139"/>
        <end position="158"/>
    </location>
</feature>
<dbReference type="PROSITE" id="PS50887">
    <property type="entry name" value="GGDEF"/>
    <property type="match status" value="1"/>
</dbReference>
<reference evidence="6 7" key="1">
    <citation type="submission" date="2015-11" db="EMBL/GenBank/DDBJ databases">
        <title>Genomic analysis of 38 Legionella species identifies large and diverse effector repertoires.</title>
        <authorList>
            <person name="Burstein D."/>
            <person name="Amaro F."/>
            <person name="Zusman T."/>
            <person name="Lifshitz Z."/>
            <person name="Cohen O."/>
            <person name="Gilbert J.A."/>
            <person name="Pupko T."/>
            <person name="Shuman H.A."/>
            <person name="Segal G."/>
        </authorList>
    </citation>
    <scope>NUCLEOTIDE SEQUENCE [LARGE SCALE GENOMIC DNA]</scope>
    <source>
        <strain evidence="6 7">ATCC 43878</strain>
    </source>
</reference>
<dbReference type="NCBIfam" id="TIGR00254">
    <property type="entry name" value="GGDEF"/>
    <property type="match status" value="1"/>
</dbReference>
<dbReference type="EC" id="2.7.7.65" evidence="2"/>
<evidence type="ECO:0000256" key="3">
    <source>
        <dbReference type="ARBA" id="ARBA00034247"/>
    </source>
</evidence>
<sequence>MKSTPMIQQESFLLLLQSSTKAIPFNIFLSAIIWGYLLYRGAPINTATYWFLAITVLSITRLLYSWQCITKKKYISSRNTTIYLYTFICLTFFMGGLWGLCYIFFYSYFSEMHHNVITLVLGGMASGGLASLSIYLPAYYAYLLPMFLPLIIYNVSFLDLDKSILAVMFILFVIMLMITAKVPSQLLHETIILGKEKDKLIDKLNKANNAKDAAIDEINRISITDSLTGLYNRRYFDKRLSEELRRAKRINHDFNLILIDVDNFKSINDNFGHPYGDIFLKKLAMALEKTTVRANDATFRIGGDEFAAIIVNSSLKETISLCERIQARFKRYTTEQSSLSIGVVSVPPIPSDVEKVISAADKMLYLAKKSGKNKIHSEKYNG</sequence>
<evidence type="ECO:0000313" key="6">
    <source>
        <dbReference type="EMBL" id="KTC78008.1"/>
    </source>
</evidence>
<dbReference type="PATRIC" id="fig|29422.6.peg.2451"/>
<dbReference type="PANTHER" id="PTHR45138">
    <property type="entry name" value="REGULATORY COMPONENTS OF SENSORY TRANSDUCTION SYSTEM"/>
    <property type="match status" value="1"/>
</dbReference>
<comment type="catalytic activity">
    <reaction evidence="3">
        <text>2 GTP = 3',3'-c-di-GMP + 2 diphosphate</text>
        <dbReference type="Rhea" id="RHEA:24898"/>
        <dbReference type="ChEBI" id="CHEBI:33019"/>
        <dbReference type="ChEBI" id="CHEBI:37565"/>
        <dbReference type="ChEBI" id="CHEBI:58805"/>
        <dbReference type="EC" id="2.7.7.65"/>
    </reaction>
</comment>
<gene>
    <name evidence="6" type="ORF">Lbru_2300</name>
</gene>
<keyword evidence="7" id="KW-1185">Reference proteome</keyword>
<evidence type="ECO:0000256" key="2">
    <source>
        <dbReference type="ARBA" id="ARBA00012528"/>
    </source>
</evidence>
<dbReference type="Pfam" id="PF00990">
    <property type="entry name" value="GGDEF"/>
    <property type="match status" value="1"/>
</dbReference>
<accession>A0A0W0S3L3</accession>
<dbReference type="OrthoDB" id="9813903at2"/>
<dbReference type="STRING" id="29422.Lbru_2300"/>
<dbReference type="SUPFAM" id="SSF55073">
    <property type="entry name" value="Nucleotide cyclase"/>
    <property type="match status" value="1"/>
</dbReference>
<dbReference type="InterPro" id="IPR000160">
    <property type="entry name" value="GGDEF_dom"/>
</dbReference>
<proteinExistence type="predicted"/>
<dbReference type="EMBL" id="LNXV01000033">
    <property type="protein sequence ID" value="KTC78008.1"/>
    <property type="molecule type" value="Genomic_DNA"/>
</dbReference>
<feature type="transmembrane region" description="Helical" evidence="4">
    <location>
        <begin position="12"/>
        <end position="37"/>
    </location>
</feature>
<dbReference type="PANTHER" id="PTHR45138:SF9">
    <property type="entry name" value="DIGUANYLATE CYCLASE DGCM-RELATED"/>
    <property type="match status" value="1"/>
</dbReference>
<feature type="transmembrane region" description="Helical" evidence="4">
    <location>
        <begin position="82"/>
        <end position="106"/>
    </location>
</feature>
<keyword evidence="4" id="KW-0472">Membrane</keyword>